<dbReference type="InterPro" id="IPR013249">
    <property type="entry name" value="RNA_pol_sigma70_r4_t2"/>
</dbReference>
<dbReference type="CDD" id="cd06171">
    <property type="entry name" value="Sigma70_r4"/>
    <property type="match status" value="1"/>
</dbReference>
<keyword evidence="4" id="KW-0804">Transcription</keyword>
<dbReference type="InterPro" id="IPR013324">
    <property type="entry name" value="RNA_pol_sigma_r3/r4-like"/>
</dbReference>
<dbReference type="Pfam" id="PF04542">
    <property type="entry name" value="Sigma70_r2"/>
    <property type="match status" value="1"/>
</dbReference>
<dbReference type="InterPro" id="IPR014284">
    <property type="entry name" value="RNA_pol_sigma-70_dom"/>
</dbReference>
<dbReference type="SUPFAM" id="SSF88946">
    <property type="entry name" value="Sigma2 domain of RNA polymerase sigma factors"/>
    <property type="match status" value="1"/>
</dbReference>
<dbReference type="InterPro" id="IPR007627">
    <property type="entry name" value="RNA_pol_sigma70_r2"/>
</dbReference>
<dbReference type="InterPro" id="IPR036388">
    <property type="entry name" value="WH-like_DNA-bd_sf"/>
</dbReference>
<dbReference type="PANTHER" id="PTHR43133">
    <property type="entry name" value="RNA POLYMERASE ECF-TYPE SIGMA FACTO"/>
    <property type="match status" value="1"/>
</dbReference>
<keyword evidence="3" id="KW-0731">Sigma factor</keyword>
<sequence>MTALPLHRSAGEPEPGPDAVPLRALPSALATDAELVIRSLVDPEQFAGLFDRHAVAVHRYLGRRVGDLADDLLSETFLVAFRRRADYRPERLDVRPWLIGIATNLVHGHARAERRRYRALARSAAEPEVADDGDRDGRLDAQAMRGPLAAALAGLTAPDRDVLLLVAWGDLSYGEVAAVLDVPVGTVRSRLHRARRQTRAALATTSLADLLSDPAPEETR</sequence>
<dbReference type="EMBL" id="JBFNXQ010000077">
    <property type="protein sequence ID" value="MEX5720570.1"/>
    <property type="molecule type" value="Genomic_DNA"/>
</dbReference>
<feature type="domain" description="RNA polymerase sigma-70 region 2" evidence="6">
    <location>
        <begin position="49"/>
        <end position="116"/>
    </location>
</feature>
<evidence type="ECO:0000313" key="8">
    <source>
        <dbReference type="EMBL" id="MEX5720570.1"/>
    </source>
</evidence>
<evidence type="ECO:0000256" key="1">
    <source>
        <dbReference type="ARBA" id="ARBA00010641"/>
    </source>
</evidence>
<dbReference type="PANTHER" id="PTHR43133:SF25">
    <property type="entry name" value="RNA POLYMERASE SIGMA FACTOR RFAY-RELATED"/>
    <property type="match status" value="1"/>
</dbReference>
<dbReference type="Gene3D" id="1.10.10.10">
    <property type="entry name" value="Winged helix-like DNA-binding domain superfamily/Winged helix DNA-binding domain"/>
    <property type="match status" value="1"/>
</dbReference>
<keyword evidence="9" id="KW-1185">Reference proteome</keyword>
<evidence type="ECO:0000256" key="2">
    <source>
        <dbReference type="ARBA" id="ARBA00023015"/>
    </source>
</evidence>
<dbReference type="SUPFAM" id="SSF88659">
    <property type="entry name" value="Sigma3 and sigma4 domains of RNA polymerase sigma factors"/>
    <property type="match status" value="1"/>
</dbReference>
<dbReference type="Pfam" id="PF08281">
    <property type="entry name" value="Sigma70_r4_2"/>
    <property type="match status" value="1"/>
</dbReference>
<evidence type="ECO:0000256" key="5">
    <source>
        <dbReference type="SAM" id="MobiDB-lite"/>
    </source>
</evidence>
<dbReference type="Gene3D" id="1.10.1740.10">
    <property type="match status" value="1"/>
</dbReference>
<comment type="similarity">
    <text evidence="1">Belongs to the sigma-70 factor family. ECF subfamily.</text>
</comment>
<dbReference type="NCBIfam" id="TIGR02937">
    <property type="entry name" value="sigma70-ECF"/>
    <property type="match status" value="1"/>
</dbReference>
<dbReference type="InterPro" id="IPR039425">
    <property type="entry name" value="RNA_pol_sigma-70-like"/>
</dbReference>
<evidence type="ECO:0000259" key="6">
    <source>
        <dbReference type="Pfam" id="PF04542"/>
    </source>
</evidence>
<evidence type="ECO:0000259" key="7">
    <source>
        <dbReference type="Pfam" id="PF08281"/>
    </source>
</evidence>
<proteinExistence type="inferred from homology"/>
<evidence type="ECO:0000313" key="9">
    <source>
        <dbReference type="Proteomes" id="UP001560045"/>
    </source>
</evidence>
<accession>A0ABV3XIZ3</accession>
<protein>
    <submittedName>
        <fullName evidence="8">RNA polymerase sigma factor</fullName>
    </submittedName>
</protein>
<evidence type="ECO:0000256" key="4">
    <source>
        <dbReference type="ARBA" id="ARBA00023163"/>
    </source>
</evidence>
<keyword evidence="2" id="KW-0805">Transcription regulation</keyword>
<organism evidence="8 9">
    <name type="scientific">Geodermatophilus maliterrae</name>
    <dbReference type="NCBI Taxonomy" id="3162531"/>
    <lineage>
        <taxon>Bacteria</taxon>
        <taxon>Bacillati</taxon>
        <taxon>Actinomycetota</taxon>
        <taxon>Actinomycetes</taxon>
        <taxon>Geodermatophilales</taxon>
        <taxon>Geodermatophilaceae</taxon>
        <taxon>Geodermatophilus</taxon>
    </lineage>
</organism>
<comment type="caution">
    <text evidence="8">The sequence shown here is derived from an EMBL/GenBank/DDBJ whole genome shotgun (WGS) entry which is preliminary data.</text>
</comment>
<evidence type="ECO:0000256" key="3">
    <source>
        <dbReference type="ARBA" id="ARBA00023082"/>
    </source>
</evidence>
<feature type="domain" description="RNA polymerase sigma factor 70 region 4 type 2" evidence="7">
    <location>
        <begin position="148"/>
        <end position="197"/>
    </location>
</feature>
<feature type="region of interest" description="Disordered" evidence="5">
    <location>
        <begin position="1"/>
        <end position="22"/>
    </location>
</feature>
<dbReference type="InterPro" id="IPR013325">
    <property type="entry name" value="RNA_pol_sigma_r2"/>
</dbReference>
<reference evidence="8 9" key="1">
    <citation type="submission" date="2024-06" db="EMBL/GenBank/DDBJ databases">
        <title>Draft genome sequence of Geodermatophilus badlandi, a novel member of the Geodermatophilaceae isolated from badland sedimentary rocks in the Red desert, Wyoming, USA.</title>
        <authorList>
            <person name="Ben Tekaya S."/>
            <person name="Nouioui I."/>
            <person name="Flores G.M."/>
            <person name="Shaal M.N."/>
            <person name="Bredoire F."/>
            <person name="Basile F."/>
            <person name="Van Diepen L."/>
            <person name="Ward N.L."/>
        </authorList>
    </citation>
    <scope>NUCLEOTIDE SEQUENCE [LARGE SCALE GENOMIC DNA]</scope>
    <source>
        <strain evidence="8 9">WL48A</strain>
    </source>
</reference>
<name>A0ABV3XIZ3_9ACTN</name>
<dbReference type="RefSeq" id="WP_369209391.1">
    <property type="nucleotide sequence ID" value="NZ_JBFNXQ010000077.1"/>
</dbReference>
<gene>
    <name evidence="8" type="ORF">ABQ292_19585</name>
</gene>
<dbReference type="Proteomes" id="UP001560045">
    <property type="component" value="Unassembled WGS sequence"/>
</dbReference>